<dbReference type="Proteomes" id="UP000197208">
    <property type="component" value="Unassembled WGS sequence"/>
</dbReference>
<evidence type="ECO:0000313" key="1">
    <source>
        <dbReference type="EMBL" id="OWL93321.1"/>
    </source>
</evidence>
<sequence>MRILRLPDEHLADLIADSSTVIITLRWHTRTPAPGDLVHLDTLGHWRVLEILRRERPGFGADLRASLLAHSDA</sequence>
<dbReference type="EMBL" id="NHMK01000037">
    <property type="protein sequence ID" value="OWL93321.1"/>
    <property type="molecule type" value="Genomic_DNA"/>
</dbReference>
<reference evidence="1 2" key="1">
    <citation type="submission" date="2017-05" db="EMBL/GenBank/DDBJ databases">
        <title>De novo genome assembly of Deniococcus indicus strain DR1.</title>
        <authorList>
            <person name="Chauhan D."/>
            <person name="Yennamalli R.M."/>
            <person name="Priyadarshini R."/>
        </authorList>
    </citation>
    <scope>NUCLEOTIDE SEQUENCE [LARGE SCALE GENOMIC DNA]</scope>
    <source>
        <strain evidence="1 2">DR1</strain>
    </source>
</reference>
<dbReference type="RefSeq" id="WP_088250459.1">
    <property type="nucleotide sequence ID" value="NZ_NHMK01000037.1"/>
</dbReference>
<keyword evidence="2" id="KW-1185">Reference proteome</keyword>
<protein>
    <submittedName>
        <fullName evidence="1">Uncharacterized protein</fullName>
    </submittedName>
</protein>
<organism evidence="1 2">
    <name type="scientific">Deinococcus indicus</name>
    <dbReference type="NCBI Taxonomy" id="223556"/>
    <lineage>
        <taxon>Bacteria</taxon>
        <taxon>Thermotogati</taxon>
        <taxon>Deinococcota</taxon>
        <taxon>Deinococci</taxon>
        <taxon>Deinococcales</taxon>
        <taxon>Deinococcaceae</taxon>
        <taxon>Deinococcus</taxon>
    </lineage>
</organism>
<evidence type="ECO:0000313" key="2">
    <source>
        <dbReference type="Proteomes" id="UP000197208"/>
    </source>
</evidence>
<dbReference type="OrthoDB" id="9861874at2"/>
<accession>A0A2D0A6W8</accession>
<dbReference type="AlphaFoldDB" id="A0A2D0A6W8"/>
<comment type="caution">
    <text evidence="1">The sequence shown here is derived from an EMBL/GenBank/DDBJ whole genome shotgun (WGS) entry which is preliminary data.</text>
</comment>
<gene>
    <name evidence="1" type="ORF">CBQ26_20465</name>
</gene>
<name>A0A2D0A6W8_9DEIO</name>
<proteinExistence type="predicted"/>